<dbReference type="PANTHER" id="PTHR43191">
    <property type="entry name" value="RRNA METHYLTRANSFERASE 3"/>
    <property type="match status" value="1"/>
</dbReference>
<reference evidence="2" key="1">
    <citation type="submission" date="2020-06" db="EMBL/GenBank/DDBJ databases">
        <authorList>
            <consortium name="Plant Systems Biology data submission"/>
        </authorList>
    </citation>
    <scope>NUCLEOTIDE SEQUENCE</scope>
    <source>
        <strain evidence="2">D6</strain>
    </source>
</reference>
<dbReference type="Gene3D" id="3.40.1280.10">
    <property type="match status" value="1"/>
</dbReference>
<evidence type="ECO:0000313" key="3">
    <source>
        <dbReference type="Proteomes" id="UP001153069"/>
    </source>
</evidence>
<accession>A0A9N8EE48</accession>
<dbReference type="GO" id="GO:0003723">
    <property type="term" value="F:RNA binding"/>
    <property type="evidence" value="ECO:0007669"/>
    <property type="project" value="TreeGrafter"/>
</dbReference>
<dbReference type="Proteomes" id="UP001153069">
    <property type="component" value="Unassembled WGS sequence"/>
</dbReference>
<name>A0A9N8EE48_9STRA</name>
<dbReference type="InterPro" id="IPR029026">
    <property type="entry name" value="tRNA_m1G_MTases_N"/>
</dbReference>
<comment type="caution">
    <text evidence="2">The sequence shown here is derived from an EMBL/GenBank/DDBJ whole genome shotgun (WGS) entry which is preliminary data.</text>
</comment>
<feature type="region of interest" description="Disordered" evidence="1">
    <location>
        <begin position="278"/>
        <end position="302"/>
    </location>
</feature>
<evidence type="ECO:0000313" key="2">
    <source>
        <dbReference type="EMBL" id="CAB9519786.1"/>
    </source>
</evidence>
<dbReference type="OrthoDB" id="270651at2759"/>
<dbReference type="EMBL" id="CAICTM010001045">
    <property type="protein sequence ID" value="CAB9519786.1"/>
    <property type="molecule type" value="Genomic_DNA"/>
</dbReference>
<protein>
    <recommendedName>
        <fullName evidence="4">tRNA/rRNA methyltransferase SpoU type domain-containing protein</fullName>
    </recommendedName>
</protein>
<proteinExistence type="predicted"/>
<keyword evidence="3" id="KW-1185">Reference proteome</keyword>
<gene>
    <name evidence="2" type="ORF">SEMRO_1047_G235120.1</name>
</gene>
<dbReference type="AlphaFoldDB" id="A0A9N8EE48"/>
<organism evidence="2 3">
    <name type="scientific">Seminavis robusta</name>
    <dbReference type="NCBI Taxonomy" id="568900"/>
    <lineage>
        <taxon>Eukaryota</taxon>
        <taxon>Sar</taxon>
        <taxon>Stramenopiles</taxon>
        <taxon>Ochrophyta</taxon>
        <taxon>Bacillariophyta</taxon>
        <taxon>Bacillariophyceae</taxon>
        <taxon>Bacillariophycidae</taxon>
        <taxon>Naviculales</taxon>
        <taxon>Naviculaceae</taxon>
        <taxon>Seminavis</taxon>
    </lineage>
</organism>
<feature type="compositionally biased region" description="Low complexity" evidence="1">
    <location>
        <begin position="283"/>
        <end position="302"/>
    </location>
</feature>
<evidence type="ECO:0000256" key="1">
    <source>
        <dbReference type="SAM" id="MobiDB-lite"/>
    </source>
</evidence>
<sequence length="302" mass="33368">MSDQQQQPQQPPLRQAFLLLENPKKSNNLGPMLRCAAAYGIRTVLAVGYAQCSVEGSHGASKHVDMVAFATVQQAIASLRQQRASVSVIGIMGGLGVSSSTTTAKENTNSLVFNVVKGNAKNHKGEDQAIYYPNRGQNLTIQHSASNQQQPQQSYPIGSRPFDPSAALHCFVICKSTRGGLPASLAQVCDFFVHVPHQSITCSATTCTTENNNGPYRPPLLDIHACLAVVLHHFSEWAGYDERTFEGHKFQLVRHNPQQELEQRQQERKRQKEAILQEEEEMGNTTTTNLFQQDTTTMDGDY</sequence>
<dbReference type="InterPro" id="IPR051259">
    <property type="entry name" value="rRNA_Methyltransferase"/>
</dbReference>
<dbReference type="SUPFAM" id="SSF75217">
    <property type="entry name" value="alpha/beta knot"/>
    <property type="match status" value="1"/>
</dbReference>
<evidence type="ECO:0008006" key="4">
    <source>
        <dbReference type="Google" id="ProtNLM"/>
    </source>
</evidence>
<dbReference type="PANTHER" id="PTHR43191:SF7">
    <property type="entry name" value="OBP33PEP LIKE PROTEIN"/>
    <property type="match status" value="1"/>
</dbReference>
<dbReference type="InterPro" id="IPR029028">
    <property type="entry name" value="Alpha/beta_knot_MTases"/>
</dbReference>